<evidence type="ECO:0000313" key="3">
    <source>
        <dbReference type="Proteomes" id="UP000249493"/>
    </source>
</evidence>
<name>A0A327MLD1_PSEFL</name>
<gene>
    <name evidence="2" type="ORF">DOZ80_27520</name>
</gene>
<evidence type="ECO:0000313" key="2">
    <source>
        <dbReference type="EMBL" id="RAI63627.1"/>
    </source>
</evidence>
<protein>
    <submittedName>
        <fullName evidence="2">Uncharacterized protein</fullName>
    </submittedName>
</protein>
<evidence type="ECO:0000256" key="1">
    <source>
        <dbReference type="SAM" id="MobiDB-lite"/>
    </source>
</evidence>
<organism evidence="2 3">
    <name type="scientific">Pseudomonas fluorescens</name>
    <dbReference type="NCBI Taxonomy" id="294"/>
    <lineage>
        <taxon>Bacteria</taxon>
        <taxon>Pseudomonadati</taxon>
        <taxon>Pseudomonadota</taxon>
        <taxon>Gammaproteobacteria</taxon>
        <taxon>Pseudomonadales</taxon>
        <taxon>Pseudomonadaceae</taxon>
        <taxon>Pseudomonas</taxon>
    </lineage>
</organism>
<dbReference type="EMBL" id="QLIN01000017">
    <property type="protein sequence ID" value="RAI63627.1"/>
    <property type="molecule type" value="Genomic_DNA"/>
</dbReference>
<dbReference type="AlphaFoldDB" id="A0A327MLD1"/>
<dbReference type="Proteomes" id="UP000249493">
    <property type="component" value="Unassembled WGS sequence"/>
</dbReference>
<proteinExistence type="predicted"/>
<feature type="region of interest" description="Disordered" evidence="1">
    <location>
        <begin position="22"/>
        <end position="69"/>
    </location>
</feature>
<sequence length="69" mass="7959">MPARRIVPRIIGYVARELAPAGVRSSPLALEPKGPATQSNGSKLPRHKWVRRKNRRRHRRASHRCNQRC</sequence>
<accession>A0A327MLD1</accession>
<feature type="compositionally biased region" description="Basic residues" evidence="1">
    <location>
        <begin position="44"/>
        <end position="69"/>
    </location>
</feature>
<comment type="caution">
    <text evidence="2">The sequence shown here is derived from an EMBL/GenBank/DDBJ whole genome shotgun (WGS) entry which is preliminary data.</text>
</comment>
<reference evidence="2 3" key="1">
    <citation type="submission" date="2018-06" db="EMBL/GenBank/DDBJ databases">
        <authorList>
            <person name="Zhirakovskaya E."/>
        </authorList>
    </citation>
    <scope>NUCLEOTIDE SEQUENCE [LARGE SCALE GENOMIC DNA]</scope>
    <source>
        <strain evidence="2 3">LY3</strain>
    </source>
</reference>